<gene>
    <name evidence="1" type="ORF">HAX54_005361</name>
</gene>
<sequence>MHFVNSTKGGERDGSAFLKTDCPSLHLLKPKPKFTESRDDSGDAQSFQNTVRILNFLLKETEFPNLMEGT</sequence>
<organism evidence="1 2">
    <name type="scientific">Datura stramonium</name>
    <name type="common">Jimsonweed</name>
    <name type="synonym">Common thornapple</name>
    <dbReference type="NCBI Taxonomy" id="4076"/>
    <lineage>
        <taxon>Eukaryota</taxon>
        <taxon>Viridiplantae</taxon>
        <taxon>Streptophyta</taxon>
        <taxon>Embryophyta</taxon>
        <taxon>Tracheophyta</taxon>
        <taxon>Spermatophyta</taxon>
        <taxon>Magnoliopsida</taxon>
        <taxon>eudicotyledons</taxon>
        <taxon>Gunneridae</taxon>
        <taxon>Pentapetalae</taxon>
        <taxon>asterids</taxon>
        <taxon>lamiids</taxon>
        <taxon>Solanales</taxon>
        <taxon>Solanaceae</taxon>
        <taxon>Solanoideae</taxon>
        <taxon>Datureae</taxon>
        <taxon>Datura</taxon>
    </lineage>
</organism>
<evidence type="ECO:0000313" key="1">
    <source>
        <dbReference type="EMBL" id="MCD7467743.1"/>
    </source>
</evidence>
<evidence type="ECO:0000313" key="2">
    <source>
        <dbReference type="Proteomes" id="UP000823775"/>
    </source>
</evidence>
<protein>
    <submittedName>
        <fullName evidence="1">Uncharacterized protein</fullName>
    </submittedName>
</protein>
<name>A0ABS8T9B6_DATST</name>
<accession>A0ABS8T9B6</accession>
<dbReference type="EMBL" id="JACEIK010001265">
    <property type="protein sequence ID" value="MCD7467743.1"/>
    <property type="molecule type" value="Genomic_DNA"/>
</dbReference>
<reference evidence="1 2" key="1">
    <citation type="journal article" date="2021" name="BMC Genomics">
        <title>Datura genome reveals duplications of psychoactive alkaloid biosynthetic genes and high mutation rate following tissue culture.</title>
        <authorList>
            <person name="Rajewski A."/>
            <person name="Carter-House D."/>
            <person name="Stajich J."/>
            <person name="Litt A."/>
        </authorList>
    </citation>
    <scope>NUCLEOTIDE SEQUENCE [LARGE SCALE GENOMIC DNA]</scope>
    <source>
        <strain evidence="1">AR-01</strain>
    </source>
</reference>
<dbReference type="Proteomes" id="UP000823775">
    <property type="component" value="Unassembled WGS sequence"/>
</dbReference>
<proteinExistence type="predicted"/>
<feature type="non-terminal residue" evidence="1">
    <location>
        <position position="70"/>
    </location>
</feature>
<keyword evidence="2" id="KW-1185">Reference proteome</keyword>
<comment type="caution">
    <text evidence="1">The sequence shown here is derived from an EMBL/GenBank/DDBJ whole genome shotgun (WGS) entry which is preliminary data.</text>
</comment>